<dbReference type="InterPro" id="IPR016181">
    <property type="entry name" value="Acyl_CoA_acyltransferase"/>
</dbReference>
<proteinExistence type="predicted"/>
<name>A0A133YFM8_9FIRM</name>
<dbReference type="STRING" id="1497955.HMPREF1872_00461"/>
<organism evidence="1 2">
    <name type="scientific">Amygdalobacter nucleatus</name>
    <dbReference type="NCBI Taxonomy" id="3029274"/>
    <lineage>
        <taxon>Bacteria</taxon>
        <taxon>Bacillati</taxon>
        <taxon>Bacillota</taxon>
        <taxon>Clostridia</taxon>
        <taxon>Eubacteriales</taxon>
        <taxon>Oscillospiraceae</taxon>
        <taxon>Amygdalobacter</taxon>
    </lineage>
</organism>
<dbReference type="AlphaFoldDB" id="A0A133YFM8"/>
<comment type="caution">
    <text evidence="1">The sequence shown here is derived from an EMBL/GenBank/DDBJ whole genome shotgun (WGS) entry which is preliminary data.</text>
</comment>
<evidence type="ECO:0000313" key="2">
    <source>
        <dbReference type="Proteomes" id="UP000070080"/>
    </source>
</evidence>
<keyword evidence="2" id="KW-1185">Reference proteome</keyword>
<dbReference type="SUPFAM" id="SSF55729">
    <property type="entry name" value="Acyl-CoA N-acyltransferases (Nat)"/>
    <property type="match status" value="1"/>
</dbReference>
<sequence>MKQTKIYRASKDSLNYQIRLAQLTDMPNLLEHYHQTRLYMIESGNPTQWQGYPSKEILTEDIHKKQLYILEAVETDVLQSNHSLLASFVFQLGIEPNYQKIHGQWSNNELNYVTLHRVASNHKLKHTFSEIVKFALYKTKELYGYSYIRIDTHSDNKPMQAALKRTHFVYCGKIFIKHGGERLAYDFLA</sequence>
<dbReference type="EMBL" id="LSCV01000008">
    <property type="protein sequence ID" value="KXB41989.1"/>
    <property type="molecule type" value="Genomic_DNA"/>
</dbReference>
<gene>
    <name evidence="1" type="ORF">HMPREF1872_00461</name>
</gene>
<dbReference type="Proteomes" id="UP000070080">
    <property type="component" value="Unassembled WGS sequence"/>
</dbReference>
<evidence type="ECO:0000313" key="1">
    <source>
        <dbReference type="EMBL" id="KXB41989.1"/>
    </source>
</evidence>
<dbReference type="OrthoDB" id="9796381at2"/>
<reference evidence="2" key="1">
    <citation type="submission" date="2016-01" db="EMBL/GenBank/DDBJ databases">
        <authorList>
            <person name="Mitreva M."/>
            <person name="Pepin K.H."/>
            <person name="Mihindukulasuriya K.A."/>
            <person name="Fulton R."/>
            <person name="Fronick C."/>
            <person name="O'Laughlin M."/>
            <person name="Miner T."/>
            <person name="Herter B."/>
            <person name="Rosa B.A."/>
            <person name="Cordes M."/>
            <person name="Tomlinson C."/>
            <person name="Wollam A."/>
            <person name="Palsikar V.B."/>
            <person name="Mardis E.R."/>
            <person name="Wilson R.K."/>
        </authorList>
    </citation>
    <scope>NUCLEOTIDE SEQUENCE [LARGE SCALE GENOMIC DNA]</scope>
    <source>
        <strain evidence="2">KA00274</strain>
    </source>
</reference>
<evidence type="ECO:0008006" key="3">
    <source>
        <dbReference type="Google" id="ProtNLM"/>
    </source>
</evidence>
<dbReference type="Gene3D" id="3.40.630.30">
    <property type="match status" value="1"/>
</dbReference>
<dbReference type="RefSeq" id="WP_066713382.1">
    <property type="nucleotide sequence ID" value="NZ_JARFNM010000001.1"/>
</dbReference>
<protein>
    <recommendedName>
        <fullName evidence="3">N-acetyltransferase domain-containing protein</fullName>
    </recommendedName>
</protein>
<accession>A0A133YFM8</accession>